<name>A0ABD5P5M6_9EURY</name>
<gene>
    <name evidence="1" type="ORF">ACFOZ7_22240</name>
</gene>
<accession>A0ABD5P5M6</accession>
<dbReference type="EMBL" id="JBHSDJ010000133">
    <property type="protein sequence ID" value="MFC4249617.1"/>
    <property type="molecule type" value="Genomic_DNA"/>
</dbReference>
<proteinExistence type="predicted"/>
<dbReference type="AlphaFoldDB" id="A0ABD5P5M6"/>
<protein>
    <recommendedName>
        <fullName evidence="3">Lipoprotein</fullName>
    </recommendedName>
</protein>
<sequence length="142" mass="15149">MDRRTFVAGVSSLSLAGCLSSDDADPDPDPEARLFVRNQECLGETSVEEANQVWVDERDGERLVVSGQLTDGGSRQTAELSSVELSGSDLYVSVGTTTDTSCSLDSNCPVLITYTIKIDLGTDIDAVDDVLVYHSGRQVSPS</sequence>
<dbReference type="RefSeq" id="WP_246973239.1">
    <property type="nucleotide sequence ID" value="NZ_CP095397.1"/>
</dbReference>
<reference evidence="1 2" key="1">
    <citation type="journal article" date="2014" name="Int. J. Syst. Evol. Microbiol.">
        <title>Complete genome sequence of Corynebacterium casei LMG S-19264T (=DSM 44701T), isolated from a smear-ripened cheese.</title>
        <authorList>
            <consortium name="US DOE Joint Genome Institute (JGI-PGF)"/>
            <person name="Walter F."/>
            <person name="Albersmeier A."/>
            <person name="Kalinowski J."/>
            <person name="Ruckert C."/>
        </authorList>
    </citation>
    <scope>NUCLEOTIDE SEQUENCE [LARGE SCALE GENOMIC DNA]</scope>
    <source>
        <strain evidence="1 2">IBRC-M 10912</strain>
    </source>
</reference>
<evidence type="ECO:0000313" key="2">
    <source>
        <dbReference type="Proteomes" id="UP001595821"/>
    </source>
</evidence>
<dbReference type="Proteomes" id="UP001595821">
    <property type="component" value="Unassembled WGS sequence"/>
</dbReference>
<comment type="caution">
    <text evidence="1">The sequence shown here is derived from an EMBL/GenBank/DDBJ whole genome shotgun (WGS) entry which is preliminary data.</text>
</comment>
<dbReference type="GeneID" id="71853390"/>
<organism evidence="1 2">
    <name type="scientific">Natribaculum luteum</name>
    <dbReference type="NCBI Taxonomy" id="1586232"/>
    <lineage>
        <taxon>Archaea</taxon>
        <taxon>Methanobacteriati</taxon>
        <taxon>Methanobacteriota</taxon>
        <taxon>Stenosarchaea group</taxon>
        <taxon>Halobacteria</taxon>
        <taxon>Halobacteriales</taxon>
        <taxon>Natrialbaceae</taxon>
        <taxon>Natribaculum</taxon>
    </lineage>
</organism>
<evidence type="ECO:0000313" key="1">
    <source>
        <dbReference type="EMBL" id="MFC4249617.1"/>
    </source>
</evidence>
<evidence type="ECO:0008006" key="3">
    <source>
        <dbReference type="Google" id="ProtNLM"/>
    </source>
</evidence>
<dbReference type="PROSITE" id="PS51257">
    <property type="entry name" value="PROKAR_LIPOPROTEIN"/>
    <property type="match status" value="1"/>
</dbReference>